<dbReference type="RefSeq" id="WP_343068219.1">
    <property type="nucleotide sequence ID" value="NZ_JACHEF010000004.1"/>
</dbReference>
<dbReference type="Proteomes" id="UP000556329">
    <property type="component" value="Unassembled WGS sequence"/>
</dbReference>
<dbReference type="GO" id="GO:0003677">
    <property type="term" value="F:DNA binding"/>
    <property type="evidence" value="ECO:0007669"/>
    <property type="project" value="InterPro"/>
</dbReference>
<protein>
    <submittedName>
        <fullName evidence="1">DNA invertase Pin-like site-specific DNA recombinase</fullName>
    </submittedName>
</protein>
<evidence type="ECO:0000313" key="1">
    <source>
        <dbReference type="EMBL" id="MBB6411928.1"/>
    </source>
</evidence>
<name>A0A841PGZ3_9HYPH</name>
<accession>A0A841PGZ3</accession>
<dbReference type="AlphaFoldDB" id="A0A841PGZ3"/>
<dbReference type="GO" id="GO:0000150">
    <property type="term" value="F:DNA strand exchange activity"/>
    <property type="evidence" value="ECO:0007669"/>
    <property type="project" value="InterPro"/>
</dbReference>
<dbReference type="InterPro" id="IPR036162">
    <property type="entry name" value="Resolvase-like_N_sf"/>
</dbReference>
<organism evidence="1 2">
    <name type="scientific">Mesorhizobium sangaii</name>
    <dbReference type="NCBI Taxonomy" id="505389"/>
    <lineage>
        <taxon>Bacteria</taxon>
        <taxon>Pseudomonadati</taxon>
        <taxon>Pseudomonadota</taxon>
        <taxon>Alphaproteobacteria</taxon>
        <taxon>Hyphomicrobiales</taxon>
        <taxon>Phyllobacteriaceae</taxon>
        <taxon>Mesorhizobium</taxon>
    </lineage>
</organism>
<dbReference type="Gene3D" id="3.40.50.1390">
    <property type="entry name" value="Resolvase, N-terminal catalytic domain"/>
    <property type="match status" value="1"/>
</dbReference>
<keyword evidence="2" id="KW-1185">Reference proteome</keyword>
<sequence>MKAAAPTSKPIVRKLRCAVYTRKSSEEGLDMEFNSLDAQRESCEAYVASQRSEGWVLVPDRYDDAASPAPRWSGPA</sequence>
<reference evidence="1 2" key="1">
    <citation type="submission" date="2020-08" db="EMBL/GenBank/DDBJ databases">
        <title>Genomic Encyclopedia of Type Strains, Phase IV (KMG-IV): sequencing the most valuable type-strain genomes for metagenomic binning, comparative biology and taxonomic classification.</title>
        <authorList>
            <person name="Goeker M."/>
        </authorList>
    </citation>
    <scope>NUCLEOTIDE SEQUENCE [LARGE SCALE GENOMIC DNA]</scope>
    <source>
        <strain evidence="1 2">DSM 100039</strain>
    </source>
</reference>
<proteinExistence type="predicted"/>
<evidence type="ECO:0000313" key="2">
    <source>
        <dbReference type="Proteomes" id="UP000556329"/>
    </source>
</evidence>
<comment type="caution">
    <text evidence="1">The sequence shown here is derived from an EMBL/GenBank/DDBJ whole genome shotgun (WGS) entry which is preliminary data.</text>
</comment>
<dbReference type="EMBL" id="JACHEF010000004">
    <property type="protein sequence ID" value="MBB6411928.1"/>
    <property type="molecule type" value="Genomic_DNA"/>
</dbReference>
<gene>
    <name evidence="1" type="ORF">HNQ71_004616</name>
</gene>